<dbReference type="EMBL" id="CP026512">
    <property type="protein sequence ID" value="QAX81461.1"/>
    <property type="molecule type" value="Genomic_DNA"/>
</dbReference>
<dbReference type="GO" id="GO:0016787">
    <property type="term" value="F:hydrolase activity"/>
    <property type="evidence" value="ECO:0007669"/>
    <property type="project" value="UniProtKB-KW"/>
</dbReference>
<dbReference type="SUPFAM" id="SSF53098">
    <property type="entry name" value="Ribonuclease H-like"/>
    <property type="match status" value="1"/>
</dbReference>
<evidence type="ECO:0000256" key="5">
    <source>
        <dbReference type="HAMAP-Rule" id="MF_00651"/>
    </source>
</evidence>
<dbReference type="CDD" id="cd16964">
    <property type="entry name" value="YqgF"/>
    <property type="match status" value="1"/>
</dbReference>
<evidence type="ECO:0000256" key="1">
    <source>
        <dbReference type="ARBA" id="ARBA00022490"/>
    </source>
</evidence>
<dbReference type="PANTHER" id="PTHR33317:SF4">
    <property type="entry name" value="POLYNUCLEOTIDYL TRANSFERASE, RIBONUCLEASE H-LIKE SUPERFAMILY PROTEIN"/>
    <property type="match status" value="1"/>
</dbReference>
<feature type="domain" description="YqgF/RNase H-like" evidence="6">
    <location>
        <begin position="4"/>
        <end position="104"/>
    </location>
</feature>
<dbReference type="PANTHER" id="PTHR33317">
    <property type="entry name" value="POLYNUCLEOTIDYL TRANSFERASE, RIBONUCLEASE H-LIKE SUPERFAMILY PROTEIN"/>
    <property type="match status" value="1"/>
</dbReference>
<evidence type="ECO:0000313" key="7">
    <source>
        <dbReference type="EMBL" id="QAX81461.1"/>
    </source>
</evidence>
<evidence type="ECO:0000256" key="4">
    <source>
        <dbReference type="ARBA" id="ARBA00022801"/>
    </source>
</evidence>
<gene>
    <name evidence="7" type="primary">yqgF</name>
    <name evidence="7" type="ORF">C3B55_00090</name>
</gene>
<dbReference type="RefSeq" id="WP_129210476.1">
    <property type="nucleotide sequence ID" value="NZ_CP026512.1"/>
</dbReference>
<dbReference type="InterPro" id="IPR005227">
    <property type="entry name" value="YqgF"/>
</dbReference>
<comment type="subcellular location">
    <subcellularLocation>
        <location evidence="5">Cytoplasm</location>
    </subcellularLocation>
</comment>
<keyword evidence="1 5" id="KW-0963">Cytoplasm</keyword>
<protein>
    <recommendedName>
        <fullName evidence="5">Putative pre-16S rRNA nuclease</fullName>
        <ecNumber evidence="5">3.1.-.-</ecNumber>
    </recommendedName>
</protein>
<accession>A0ABX5R736</accession>
<reference evidence="7 8" key="1">
    <citation type="journal article" date="2018" name="Genome Biol. Evol.">
        <title>Partnering With a Pest: Genomes of Hemlock Woolly Adelgid Symbionts Reveal Atypical Nutritional Provisioning Patterns in Dual-Obligate Bacteria.</title>
        <authorList>
            <person name="Weglarz K.M."/>
            <person name="Havill N.P."/>
            <person name="Burke G.R."/>
            <person name="von Dohlen C.D."/>
        </authorList>
    </citation>
    <scope>NUCLEOTIDE SEQUENCE [LARGE SCALE GENOMIC DNA]</scope>
    <source>
        <strain evidence="7 8">HWA_ENA</strain>
    </source>
</reference>
<keyword evidence="2 5" id="KW-0690">Ribosome biogenesis</keyword>
<dbReference type="Pfam" id="PF03652">
    <property type="entry name" value="RuvX"/>
    <property type="match status" value="1"/>
</dbReference>
<evidence type="ECO:0000313" key="8">
    <source>
        <dbReference type="Proteomes" id="UP000288953"/>
    </source>
</evidence>
<dbReference type="Proteomes" id="UP000288953">
    <property type="component" value="Chromosome"/>
</dbReference>
<dbReference type="InterPro" id="IPR037027">
    <property type="entry name" value="YqgF/RNaseH-like_dom_sf"/>
</dbReference>
<dbReference type="InterPro" id="IPR006641">
    <property type="entry name" value="YqgF/RNaseH-like_dom"/>
</dbReference>
<organism evidence="7 8">
    <name type="scientific">Candidatus Pseudomonas adelgestsugas</name>
    <dbReference type="NCBI Taxonomy" id="1302376"/>
    <lineage>
        <taxon>Bacteria</taxon>
        <taxon>Pseudomonadati</taxon>
        <taxon>Pseudomonadota</taxon>
        <taxon>Gammaproteobacteria</taxon>
        <taxon>Pseudomonadales</taxon>
        <taxon>Pseudomonadaceae</taxon>
        <taxon>Pseudomonas</taxon>
    </lineage>
</organism>
<dbReference type="NCBIfam" id="TIGR00250">
    <property type="entry name" value="RNAse_H_YqgF"/>
    <property type="match status" value="1"/>
</dbReference>
<dbReference type="EC" id="3.1.-.-" evidence="5"/>
<evidence type="ECO:0000256" key="3">
    <source>
        <dbReference type="ARBA" id="ARBA00022722"/>
    </source>
</evidence>
<proteinExistence type="inferred from homology"/>
<keyword evidence="3 5" id="KW-0540">Nuclease</keyword>
<evidence type="ECO:0000259" key="6">
    <source>
        <dbReference type="SMART" id="SM00732"/>
    </source>
</evidence>
<dbReference type="SMART" id="SM00732">
    <property type="entry name" value="YqgFc"/>
    <property type="match status" value="1"/>
</dbReference>
<sequence length="141" mass="15936">MSLRLILGFDYGTKKIGVAIGQLITGQARELCTLKAKNGTPEWNKVEALIKEWKPDAIIVGLPLNMDGTHGDMCLRAAKFARRLSRRYSLPFYTYDERLTTVEAKFERHNRSGQIGNYRNDPVDAIAATLLLQGWLNDKLL</sequence>
<dbReference type="InterPro" id="IPR012337">
    <property type="entry name" value="RNaseH-like_sf"/>
</dbReference>
<name>A0ABX5R736_9PSED</name>
<keyword evidence="8" id="KW-1185">Reference proteome</keyword>
<comment type="similarity">
    <text evidence="5">Belongs to the YqgF HJR family.</text>
</comment>
<keyword evidence="4 5" id="KW-0378">Hydrolase</keyword>
<evidence type="ECO:0000256" key="2">
    <source>
        <dbReference type="ARBA" id="ARBA00022517"/>
    </source>
</evidence>
<dbReference type="Gene3D" id="3.30.420.140">
    <property type="entry name" value="YqgF/RNase H-like domain"/>
    <property type="match status" value="1"/>
</dbReference>
<dbReference type="HAMAP" id="MF_00651">
    <property type="entry name" value="Nuclease_YqgF"/>
    <property type="match status" value="1"/>
</dbReference>
<comment type="function">
    <text evidence="5">Could be a nuclease involved in processing of the 5'-end of pre-16S rRNA.</text>
</comment>